<dbReference type="PATRIC" id="fig|1727163.4.peg.2412"/>
<evidence type="ECO:0000313" key="2">
    <source>
        <dbReference type="Proteomes" id="UP000073816"/>
    </source>
</evidence>
<evidence type="ECO:0000313" key="1">
    <source>
        <dbReference type="EMBL" id="AMQ57069.1"/>
    </source>
</evidence>
<keyword evidence="2" id="KW-1185">Reference proteome</keyword>
<gene>
    <name evidence="1" type="ORF">AO498_11535</name>
</gene>
<dbReference type="KEGG" id="alm:AO498_11535"/>
<organism evidence="1 2">
    <name type="scientific">Algoriphagus sanaruensis</name>
    <dbReference type="NCBI Taxonomy" id="1727163"/>
    <lineage>
        <taxon>Bacteria</taxon>
        <taxon>Pseudomonadati</taxon>
        <taxon>Bacteroidota</taxon>
        <taxon>Cytophagia</taxon>
        <taxon>Cytophagales</taxon>
        <taxon>Cyclobacteriaceae</taxon>
        <taxon>Algoriphagus</taxon>
    </lineage>
</organism>
<protein>
    <submittedName>
        <fullName evidence="1">Uncharacterized protein</fullName>
    </submittedName>
</protein>
<name>A0A142EPL4_9BACT</name>
<dbReference type="AlphaFoldDB" id="A0A142EPL4"/>
<accession>A0A142EPL4</accession>
<dbReference type="STRING" id="1727163.AO498_11535"/>
<sequence>MVNFLILVLFFLKPQSTMKKTILTLLFLGTFSFCFSQSSKLMVYVQFTGIEAGYDHETKTSVFVDGKEYGTSSVTLQSKTGSFAVEVPQGNHSLRVVNYALYEGNWEEHTIENDYSIDCVYESETKFSKKPQKLYLVFDIDSGTHYSWKKPVKK</sequence>
<proteinExistence type="predicted"/>
<dbReference type="Proteomes" id="UP000073816">
    <property type="component" value="Chromosome"/>
</dbReference>
<reference evidence="2" key="1">
    <citation type="submission" date="2015-09" db="EMBL/GenBank/DDBJ databases">
        <title>Complete sequence of Algoriphagus sp. M8-2.</title>
        <authorList>
            <person name="Shintani M."/>
        </authorList>
    </citation>
    <scope>NUCLEOTIDE SEQUENCE [LARGE SCALE GENOMIC DNA]</scope>
    <source>
        <strain evidence="2">M8-2</strain>
    </source>
</reference>
<reference evidence="1 2" key="2">
    <citation type="journal article" date="2016" name="Genome Announc.">
        <title>Complete Genome Sequence of Algoriphagus sp. Strain M8-2, Isolated from a Brackish Lake.</title>
        <authorList>
            <person name="Muraguchi Y."/>
            <person name="Kushimoto K."/>
            <person name="Ohtsubo Y."/>
            <person name="Suzuki T."/>
            <person name="Dohra H."/>
            <person name="Kimbara K."/>
            <person name="Shintani M."/>
        </authorList>
    </citation>
    <scope>NUCLEOTIDE SEQUENCE [LARGE SCALE GENOMIC DNA]</scope>
    <source>
        <strain evidence="1 2">M8-2</strain>
    </source>
</reference>
<dbReference type="EMBL" id="CP012836">
    <property type="protein sequence ID" value="AMQ57069.1"/>
    <property type="molecule type" value="Genomic_DNA"/>
</dbReference>